<keyword evidence="6" id="KW-0695">RNA-directed DNA polymerase</keyword>
<dbReference type="GO" id="GO:0016787">
    <property type="term" value="F:hydrolase activity"/>
    <property type="evidence" value="ECO:0007669"/>
    <property type="project" value="UniProtKB-KW"/>
</dbReference>
<evidence type="ECO:0000313" key="10">
    <source>
        <dbReference type="EMBL" id="KAK3764576.1"/>
    </source>
</evidence>
<evidence type="ECO:0008006" key="12">
    <source>
        <dbReference type="Google" id="ProtNLM"/>
    </source>
</evidence>
<dbReference type="InterPro" id="IPR041373">
    <property type="entry name" value="RT_RNaseH"/>
</dbReference>
<evidence type="ECO:0000256" key="4">
    <source>
        <dbReference type="ARBA" id="ARBA00022759"/>
    </source>
</evidence>
<dbReference type="SUPFAM" id="SSF56672">
    <property type="entry name" value="DNA/RNA polymerases"/>
    <property type="match status" value="1"/>
</dbReference>
<evidence type="ECO:0000256" key="6">
    <source>
        <dbReference type="ARBA" id="ARBA00022918"/>
    </source>
</evidence>
<protein>
    <recommendedName>
        <fullName evidence="12">Integrase zinc-binding domain-containing protein</fullName>
    </recommendedName>
</protein>
<dbReference type="GO" id="GO:0004519">
    <property type="term" value="F:endonuclease activity"/>
    <property type="evidence" value="ECO:0007669"/>
    <property type="project" value="UniProtKB-KW"/>
</dbReference>
<dbReference type="Pfam" id="PF17921">
    <property type="entry name" value="Integrase_H2C2"/>
    <property type="match status" value="1"/>
</dbReference>
<dbReference type="EMBL" id="JAWDGP010004428">
    <property type="protein sequence ID" value="KAK3764576.1"/>
    <property type="molecule type" value="Genomic_DNA"/>
</dbReference>
<dbReference type="InterPro" id="IPR050951">
    <property type="entry name" value="Retrovirus_Pol_polyprotein"/>
</dbReference>
<dbReference type="PANTHER" id="PTHR37984:SF8">
    <property type="entry name" value="CCHC-TYPE DOMAIN-CONTAINING PROTEIN"/>
    <property type="match status" value="1"/>
</dbReference>
<dbReference type="Gene3D" id="1.10.340.70">
    <property type="match status" value="1"/>
</dbReference>
<evidence type="ECO:0000256" key="7">
    <source>
        <dbReference type="SAM" id="MobiDB-lite"/>
    </source>
</evidence>
<feature type="region of interest" description="Disordered" evidence="7">
    <location>
        <begin position="329"/>
        <end position="388"/>
    </location>
</feature>
<evidence type="ECO:0000259" key="8">
    <source>
        <dbReference type="Pfam" id="PF17917"/>
    </source>
</evidence>
<dbReference type="Pfam" id="PF17917">
    <property type="entry name" value="RT_RNaseH"/>
    <property type="match status" value="1"/>
</dbReference>
<dbReference type="Proteomes" id="UP001283361">
    <property type="component" value="Unassembled WGS sequence"/>
</dbReference>
<dbReference type="InterPro" id="IPR041588">
    <property type="entry name" value="Integrase_H2C2"/>
</dbReference>
<comment type="caution">
    <text evidence="10">The sequence shown here is derived from an EMBL/GenBank/DDBJ whole genome shotgun (WGS) entry which is preliminary data.</text>
</comment>
<dbReference type="GO" id="GO:0003964">
    <property type="term" value="F:RNA-directed DNA polymerase activity"/>
    <property type="evidence" value="ECO:0007669"/>
    <property type="project" value="UniProtKB-KW"/>
</dbReference>
<evidence type="ECO:0000256" key="5">
    <source>
        <dbReference type="ARBA" id="ARBA00022801"/>
    </source>
</evidence>
<keyword evidence="2" id="KW-0548">Nucleotidyltransferase</keyword>
<feature type="domain" description="Reverse transcriptase RNase H-like" evidence="8">
    <location>
        <begin position="5"/>
        <end position="74"/>
    </location>
</feature>
<accession>A0AAE0Z9N4</accession>
<dbReference type="PANTHER" id="PTHR37984">
    <property type="entry name" value="PROTEIN CBG26694"/>
    <property type="match status" value="1"/>
</dbReference>
<evidence type="ECO:0000256" key="3">
    <source>
        <dbReference type="ARBA" id="ARBA00022722"/>
    </source>
</evidence>
<evidence type="ECO:0000256" key="1">
    <source>
        <dbReference type="ARBA" id="ARBA00022679"/>
    </source>
</evidence>
<evidence type="ECO:0000259" key="9">
    <source>
        <dbReference type="Pfam" id="PF17921"/>
    </source>
</evidence>
<organism evidence="10 11">
    <name type="scientific">Elysia crispata</name>
    <name type="common">lettuce slug</name>
    <dbReference type="NCBI Taxonomy" id="231223"/>
    <lineage>
        <taxon>Eukaryota</taxon>
        <taxon>Metazoa</taxon>
        <taxon>Spiralia</taxon>
        <taxon>Lophotrochozoa</taxon>
        <taxon>Mollusca</taxon>
        <taxon>Gastropoda</taxon>
        <taxon>Heterobranchia</taxon>
        <taxon>Euthyneura</taxon>
        <taxon>Panpulmonata</taxon>
        <taxon>Sacoglossa</taxon>
        <taxon>Placobranchoidea</taxon>
        <taxon>Plakobranchidae</taxon>
        <taxon>Elysia</taxon>
    </lineage>
</organism>
<dbReference type="FunFam" id="1.10.340.70:FF:000003">
    <property type="entry name" value="Protein CBG25708"/>
    <property type="match status" value="1"/>
</dbReference>
<proteinExistence type="predicted"/>
<reference evidence="10" key="1">
    <citation type="journal article" date="2023" name="G3 (Bethesda)">
        <title>A reference genome for the long-term kleptoplast-retaining sea slug Elysia crispata morphotype clarki.</title>
        <authorList>
            <person name="Eastman K.E."/>
            <person name="Pendleton A.L."/>
            <person name="Shaikh M.A."/>
            <person name="Suttiyut T."/>
            <person name="Ogas R."/>
            <person name="Tomko P."/>
            <person name="Gavelis G."/>
            <person name="Widhalm J.R."/>
            <person name="Wisecaver J.H."/>
        </authorList>
    </citation>
    <scope>NUCLEOTIDE SEQUENCE</scope>
    <source>
        <strain evidence="10">ECLA1</strain>
    </source>
</reference>
<keyword evidence="11" id="KW-1185">Reference proteome</keyword>
<keyword evidence="4" id="KW-0255">Endonuclease</keyword>
<keyword evidence="1" id="KW-0808">Transferase</keyword>
<evidence type="ECO:0000256" key="2">
    <source>
        <dbReference type="ARBA" id="ARBA00022695"/>
    </source>
</evidence>
<gene>
    <name evidence="10" type="ORF">RRG08_056510</name>
</gene>
<dbReference type="AlphaFoldDB" id="A0AAE0Z9N4"/>
<feature type="domain" description="Integrase zinc-binding" evidence="9">
    <location>
        <begin position="191"/>
        <end position="246"/>
    </location>
</feature>
<keyword evidence="3" id="KW-0540">Nuclease</keyword>
<sequence length="388" mass="44515">MQDGQPIEFASRTLTETEQRWAQIEKEMLAVVFGVERFDHYTFGRKIFVTIDKKPLETIIRKPLSEAPRRLQRLIITSNRHAFELTWAKRSSLLIADTLSRAAICNIASSEPGLTKETETKERSNIPDAVLEKLRAQTNEDDDMQVLIGIIKRGWPEEKSELPPSVRPYFDFRETMSVENGLIVRGEKVIVPKAMRGEIKRRLHAAHLSTDSMLRRARRTVFWPGIVAEIKQMADACETCQQSKPRNQKETLIQHETGQQPWEKVGCDIFEIKGETGGTYTRNRVHLRPKHTPFKSRIQVDDDVMPAEDTTMEDDNCQWRYSQLHVPQNGRAAHPTRPAVELPHSPQTDESKNSPPLLDQRSGAHSDTRNTHITRSGRVVRKPDNYTL</sequence>
<dbReference type="InterPro" id="IPR043502">
    <property type="entry name" value="DNA/RNA_pol_sf"/>
</dbReference>
<name>A0AAE0Z9N4_9GAST</name>
<keyword evidence="5" id="KW-0378">Hydrolase</keyword>
<evidence type="ECO:0000313" key="11">
    <source>
        <dbReference type="Proteomes" id="UP001283361"/>
    </source>
</evidence>